<feature type="compositionally biased region" description="Low complexity" evidence="1">
    <location>
        <begin position="334"/>
        <end position="354"/>
    </location>
</feature>
<dbReference type="Proteomes" id="UP001500957">
    <property type="component" value="Unassembled WGS sequence"/>
</dbReference>
<evidence type="ECO:0008006" key="6">
    <source>
        <dbReference type="Google" id="ProtNLM"/>
    </source>
</evidence>
<keyword evidence="2" id="KW-1133">Transmembrane helix</keyword>
<dbReference type="EMBL" id="BAAAHE010000007">
    <property type="protein sequence ID" value="GAA0608417.1"/>
    <property type="molecule type" value="Genomic_DNA"/>
</dbReference>
<sequence length="427" mass="41622">MKLLVGIAVATGVALFGVAPLAAADVTPGGSYDGTAVAYGNLVTATNPSVPLGLSLEQSAPESRVRLTSLGESSALAAGPYLGDSATGIAFSQAGGKGLGGLDFPLVAVTSAGDKPKDVTAPGVDLHAESGVNLAAARAALGTGANRAATDARVERVTGGTSASASSLIDTVVLFDKLLISGLRSSAETVADDSGNRTRRGTLSIGRLTARGITITVPPESPLGAGAQITGPDLGFVDGQFFLEVPGAPKNSVPVDAAAVADAFRAVGLTMTFAKAVETDTGIISPSLTISGVLPAPPENPQVNGETPVSVTLGRTAASVTVRPAAAIPALAPATGTTPAATTPDTTPAVDNAALPGLIPDAASGATVPTVDLGTAPAAGDRAALTSASYAHPDLAPVYLALGLAAAVAMGAAGIVRSMSVSRGKGV</sequence>
<proteinExistence type="predicted"/>
<keyword evidence="2" id="KW-0812">Transmembrane</keyword>
<accession>A0ABP3RJ50</accession>
<feature type="region of interest" description="Disordered" evidence="1">
    <location>
        <begin position="334"/>
        <end position="355"/>
    </location>
</feature>
<comment type="caution">
    <text evidence="4">The sequence shown here is derived from an EMBL/GenBank/DDBJ whole genome shotgun (WGS) entry which is preliminary data.</text>
</comment>
<name>A0ABP3RJ50_9ACTN</name>
<feature type="chain" id="PRO_5045160066" description="Choice-of-anchor G family protein" evidence="3">
    <location>
        <begin position="25"/>
        <end position="427"/>
    </location>
</feature>
<organism evidence="4 5">
    <name type="scientific">Sporichthya brevicatena</name>
    <dbReference type="NCBI Taxonomy" id="171442"/>
    <lineage>
        <taxon>Bacteria</taxon>
        <taxon>Bacillati</taxon>
        <taxon>Actinomycetota</taxon>
        <taxon>Actinomycetes</taxon>
        <taxon>Sporichthyales</taxon>
        <taxon>Sporichthyaceae</taxon>
        <taxon>Sporichthya</taxon>
    </lineage>
</organism>
<evidence type="ECO:0000256" key="2">
    <source>
        <dbReference type="SAM" id="Phobius"/>
    </source>
</evidence>
<reference evidence="5" key="1">
    <citation type="journal article" date="2019" name="Int. J. Syst. Evol. Microbiol.">
        <title>The Global Catalogue of Microorganisms (GCM) 10K type strain sequencing project: providing services to taxonomists for standard genome sequencing and annotation.</title>
        <authorList>
            <consortium name="The Broad Institute Genomics Platform"/>
            <consortium name="The Broad Institute Genome Sequencing Center for Infectious Disease"/>
            <person name="Wu L."/>
            <person name="Ma J."/>
        </authorList>
    </citation>
    <scope>NUCLEOTIDE SEQUENCE [LARGE SCALE GENOMIC DNA]</scope>
    <source>
        <strain evidence="5">JCM 10671</strain>
    </source>
</reference>
<evidence type="ECO:0000256" key="3">
    <source>
        <dbReference type="SAM" id="SignalP"/>
    </source>
</evidence>
<evidence type="ECO:0000256" key="1">
    <source>
        <dbReference type="SAM" id="MobiDB-lite"/>
    </source>
</evidence>
<feature type="transmembrane region" description="Helical" evidence="2">
    <location>
        <begin position="396"/>
        <end position="416"/>
    </location>
</feature>
<evidence type="ECO:0000313" key="5">
    <source>
        <dbReference type="Proteomes" id="UP001500957"/>
    </source>
</evidence>
<feature type="signal peptide" evidence="3">
    <location>
        <begin position="1"/>
        <end position="24"/>
    </location>
</feature>
<dbReference type="RefSeq" id="WP_344601843.1">
    <property type="nucleotide sequence ID" value="NZ_BAAAHE010000007.1"/>
</dbReference>
<keyword evidence="3" id="KW-0732">Signal</keyword>
<keyword evidence="2" id="KW-0472">Membrane</keyword>
<evidence type="ECO:0000313" key="4">
    <source>
        <dbReference type="EMBL" id="GAA0608417.1"/>
    </source>
</evidence>
<keyword evidence="5" id="KW-1185">Reference proteome</keyword>
<gene>
    <name evidence="4" type="ORF">GCM10009547_07970</name>
</gene>
<protein>
    <recommendedName>
        <fullName evidence="6">Choice-of-anchor G family protein</fullName>
    </recommendedName>
</protein>